<dbReference type="PROSITE" id="PS50137">
    <property type="entry name" value="DS_RBD"/>
    <property type="match status" value="4"/>
</dbReference>
<organism evidence="5 6">
    <name type="scientific">Hydra vulgaris</name>
    <name type="common">Hydra</name>
    <name type="synonym">Hydra attenuata</name>
    <dbReference type="NCBI Taxonomy" id="6087"/>
    <lineage>
        <taxon>Eukaryota</taxon>
        <taxon>Metazoa</taxon>
        <taxon>Cnidaria</taxon>
        <taxon>Hydrozoa</taxon>
        <taxon>Hydroidolina</taxon>
        <taxon>Anthoathecata</taxon>
        <taxon>Aplanulata</taxon>
        <taxon>Hydridae</taxon>
        <taxon>Hydra</taxon>
    </lineage>
</organism>
<evidence type="ECO:0000256" key="2">
    <source>
        <dbReference type="ARBA" id="ARBA00022884"/>
    </source>
</evidence>
<dbReference type="Gene3D" id="3.30.160.20">
    <property type="match status" value="5"/>
</dbReference>
<dbReference type="SMART" id="SM00358">
    <property type="entry name" value="DSRM"/>
    <property type="match status" value="4"/>
</dbReference>
<dbReference type="InterPro" id="IPR014720">
    <property type="entry name" value="dsRBD_dom"/>
</dbReference>
<dbReference type="CDD" id="cd19861">
    <property type="entry name" value="DSRM_STAU_rpt5"/>
    <property type="match status" value="1"/>
</dbReference>
<dbReference type="SUPFAM" id="SSF54768">
    <property type="entry name" value="dsRNA-binding domain-like"/>
    <property type="match status" value="4"/>
</dbReference>
<evidence type="ECO:0000259" key="4">
    <source>
        <dbReference type="PROSITE" id="PS50137"/>
    </source>
</evidence>
<dbReference type="Proteomes" id="UP001652625">
    <property type="component" value="Chromosome 04"/>
</dbReference>
<evidence type="ECO:0000313" key="6">
    <source>
        <dbReference type="RefSeq" id="XP_065652084.1"/>
    </source>
</evidence>
<protein>
    <submittedName>
        <fullName evidence="6">Double-stranded RNA-binding protein Staufen homolog isoform X2</fullName>
    </submittedName>
</protein>
<keyword evidence="2 3" id="KW-0694">RNA-binding</keyword>
<evidence type="ECO:0000256" key="1">
    <source>
        <dbReference type="ARBA" id="ARBA00022737"/>
    </source>
</evidence>
<dbReference type="RefSeq" id="XP_065652084.1">
    <property type="nucleotide sequence ID" value="XM_065796012.1"/>
</dbReference>
<feature type="domain" description="DRBM" evidence="4">
    <location>
        <begin position="5"/>
        <end position="68"/>
    </location>
</feature>
<feature type="domain" description="DRBM" evidence="4">
    <location>
        <begin position="294"/>
        <end position="363"/>
    </location>
</feature>
<evidence type="ECO:0000256" key="3">
    <source>
        <dbReference type="PROSITE-ProRule" id="PRU00266"/>
    </source>
</evidence>
<proteinExistence type="predicted"/>
<feature type="domain" description="DRBM" evidence="4">
    <location>
        <begin position="78"/>
        <end position="168"/>
    </location>
</feature>
<dbReference type="PANTHER" id="PTHR46054:SF3">
    <property type="entry name" value="MATERNAL EFFECT PROTEIN STAUFEN"/>
    <property type="match status" value="1"/>
</dbReference>
<sequence length="496" mass="55474">MGSNSPTSVLYELAKSNRLLPVYKVVADSGPPHQKTFQVHLYVGCHGPFEGIGNSLKSAKNAAASKAIIEGPPNLYLNPTVELNILSMKTKEQVVYKELESPFPQQKLETLFAPRHFIHGVQRARVKNTNRLWKMSVTVCGRTYIGEGKSKSEARGNTAYLALLDLKPILLERAKHIDQEKVQNKTVNLEKNIATSNIYISLLYEKAVLHNFQLRFTTIHESGPAHLRFFHVKCEVNDKETVGEAIGKKNAKNIAAEKMLKILEEMNLPIPPKKEKTNQSKNKKKEKKISIKTNPVTYLTQLIQLRKEPPVTYTMKATPGDQSGTLLFQIEAAITNFKSVGCGHSKREAKANAAMNLLKSLGIDLDEMEAQKTRSLHEDSLIKDMNEKFSTSSKAVGSSISRPIDTLARLEKNFDSAKQKLEYIAQLEGFQLMFNDFVKNKKDNRGEFSSNLSIFTTPPEVYQGSGDSVEASRENASSKALKTMFKNAEKTLETKT</sequence>
<reference evidence="6" key="1">
    <citation type="submission" date="2025-08" db="UniProtKB">
        <authorList>
            <consortium name="RefSeq"/>
        </authorList>
    </citation>
    <scope>IDENTIFICATION</scope>
</reference>
<dbReference type="GeneID" id="100202005"/>
<keyword evidence="1" id="KW-0677">Repeat</keyword>
<feature type="domain" description="DRBM" evidence="4">
    <location>
        <begin position="198"/>
        <end position="265"/>
    </location>
</feature>
<gene>
    <name evidence="6" type="primary">LOC100202005</name>
</gene>
<dbReference type="InterPro" id="IPR051740">
    <property type="entry name" value="DRBM-containing_protein"/>
</dbReference>
<evidence type="ECO:0000313" key="5">
    <source>
        <dbReference type="Proteomes" id="UP001652625"/>
    </source>
</evidence>
<dbReference type="PANTHER" id="PTHR46054">
    <property type="entry name" value="MATERNAL EFFECT PROTEIN STAUFEN"/>
    <property type="match status" value="1"/>
</dbReference>
<dbReference type="Pfam" id="PF00035">
    <property type="entry name" value="dsrm"/>
    <property type="match status" value="4"/>
</dbReference>
<accession>A0ABM4BSF6</accession>
<dbReference type="Pfam" id="PF16482">
    <property type="entry name" value="Staufen_C"/>
    <property type="match status" value="1"/>
</dbReference>
<keyword evidence="5" id="KW-1185">Reference proteome</keyword>
<dbReference type="CDD" id="cd00048">
    <property type="entry name" value="DSRM_SF"/>
    <property type="match status" value="1"/>
</dbReference>
<dbReference type="InterPro" id="IPR032478">
    <property type="entry name" value="Staufen_C"/>
</dbReference>
<name>A0ABM4BSF6_HYDVU</name>